<feature type="domain" description="EamA" evidence="2">
    <location>
        <begin position="16"/>
        <end position="146"/>
    </location>
</feature>
<evidence type="ECO:0000256" key="1">
    <source>
        <dbReference type="SAM" id="Phobius"/>
    </source>
</evidence>
<feature type="transmembrane region" description="Helical" evidence="1">
    <location>
        <begin position="102"/>
        <end position="123"/>
    </location>
</feature>
<feature type="transmembrane region" description="Helical" evidence="1">
    <location>
        <begin position="12"/>
        <end position="28"/>
    </location>
</feature>
<keyword evidence="4" id="KW-1185">Reference proteome</keyword>
<evidence type="ECO:0000313" key="3">
    <source>
        <dbReference type="EMBL" id="TSH90349.1"/>
    </source>
</evidence>
<dbReference type="GO" id="GO:0016020">
    <property type="term" value="C:membrane"/>
    <property type="evidence" value="ECO:0007669"/>
    <property type="project" value="InterPro"/>
</dbReference>
<dbReference type="Pfam" id="PF00892">
    <property type="entry name" value="EamA"/>
    <property type="match status" value="2"/>
</dbReference>
<feature type="domain" description="EamA" evidence="2">
    <location>
        <begin position="155"/>
        <end position="286"/>
    </location>
</feature>
<name>A0A556ABT2_9BURK</name>
<keyword evidence="1" id="KW-1133">Transmembrane helix</keyword>
<dbReference type="OrthoDB" id="8584557at2"/>
<feature type="transmembrane region" description="Helical" evidence="1">
    <location>
        <begin position="79"/>
        <end position="96"/>
    </location>
</feature>
<gene>
    <name evidence="3" type="ORF">FOZ76_21225</name>
</gene>
<dbReference type="PANTHER" id="PTHR22911">
    <property type="entry name" value="ACYL-MALONYL CONDENSING ENZYME-RELATED"/>
    <property type="match status" value="1"/>
</dbReference>
<dbReference type="AlphaFoldDB" id="A0A556ABT2"/>
<keyword evidence="1" id="KW-0812">Transmembrane</keyword>
<protein>
    <submittedName>
        <fullName evidence="3">DMT family transporter</fullName>
    </submittedName>
</protein>
<dbReference type="PANTHER" id="PTHR22911:SF103">
    <property type="entry name" value="BLR2811 PROTEIN"/>
    <property type="match status" value="1"/>
</dbReference>
<feature type="transmembrane region" description="Helical" evidence="1">
    <location>
        <begin position="274"/>
        <end position="296"/>
    </location>
</feature>
<proteinExistence type="predicted"/>
<reference evidence="3 4" key="1">
    <citation type="submission" date="2019-07" db="EMBL/GenBank/DDBJ databases">
        <title>Qingshengfaniella alkalisoli gen. nov., sp. nov., isolated from saline soil.</title>
        <authorList>
            <person name="Xu L."/>
            <person name="Huang X.-X."/>
            <person name="Sun J.-Q."/>
        </authorList>
    </citation>
    <scope>NUCLEOTIDE SEQUENCE [LARGE SCALE GENOMIC DNA]</scope>
    <source>
        <strain evidence="3 4">DSM 27279</strain>
    </source>
</reference>
<dbReference type="Proteomes" id="UP000318405">
    <property type="component" value="Unassembled WGS sequence"/>
</dbReference>
<comment type="caution">
    <text evidence="3">The sequence shown here is derived from an EMBL/GenBank/DDBJ whole genome shotgun (WGS) entry which is preliminary data.</text>
</comment>
<dbReference type="InterPro" id="IPR000620">
    <property type="entry name" value="EamA_dom"/>
</dbReference>
<accession>A0A556ABT2</accession>
<feature type="transmembrane region" description="Helical" evidence="1">
    <location>
        <begin position="155"/>
        <end position="173"/>
    </location>
</feature>
<evidence type="ECO:0000259" key="2">
    <source>
        <dbReference type="Pfam" id="PF00892"/>
    </source>
</evidence>
<evidence type="ECO:0000313" key="4">
    <source>
        <dbReference type="Proteomes" id="UP000318405"/>
    </source>
</evidence>
<feature type="transmembrane region" description="Helical" evidence="1">
    <location>
        <begin position="185"/>
        <end position="205"/>
    </location>
</feature>
<dbReference type="RefSeq" id="WP_143950265.1">
    <property type="nucleotide sequence ID" value="NZ_BAABMB010000003.1"/>
</dbReference>
<feature type="transmembrane region" description="Helical" evidence="1">
    <location>
        <begin position="132"/>
        <end position="149"/>
    </location>
</feature>
<feature type="transmembrane region" description="Helical" evidence="1">
    <location>
        <begin position="34"/>
        <end position="58"/>
    </location>
</feature>
<dbReference type="EMBL" id="VLTJ01000039">
    <property type="protein sequence ID" value="TSH90349.1"/>
    <property type="molecule type" value="Genomic_DNA"/>
</dbReference>
<feature type="transmembrane region" description="Helical" evidence="1">
    <location>
        <begin position="248"/>
        <end position="268"/>
    </location>
</feature>
<organism evidence="3 4">
    <name type="scientific">Verticiella sediminum</name>
    <dbReference type="NCBI Taxonomy" id="1247510"/>
    <lineage>
        <taxon>Bacteria</taxon>
        <taxon>Pseudomonadati</taxon>
        <taxon>Pseudomonadota</taxon>
        <taxon>Betaproteobacteria</taxon>
        <taxon>Burkholderiales</taxon>
        <taxon>Alcaligenaceae</taxon>
        <taxon>Verticiella</taxon>
    </lineage>
</organism>
<feature type="transmembrane region" description="Helical" evidence="1">
    <location>
        <begin position="217"/>
        <end position="236"/>
    </location>
</feature>
<keyword evidence="1" id="KW-0472">Membrane</keyword>
<sequence length="306" mass="32743">MRQAESPLGNPFAAIGCVLLSQWCLSTLDTSGKWVMQTGLTILVLSWVRYVVHLVLVLSLALPSRGMALLRSQNPRAQIVRGGAMLLATLMFFSSLQRLPVAVATAINFMAPLIVLAASPWLLGEPRRVSRWVAAGVAFCGVLVVVRPGSGLDPLGILFGLATAMCFAAQYIATRRVAQDDPITTLIWSGLVGTIVLTIALPFSLPSNLDVLAAFTPLQWLVLISTGVSGALGHVFQIQAFRLAPASLLSPFMYAQIISASTLGWLVWGHFPDAFTWVGIAIICASGVSIALLEWHTGRRGAAARR</sequence>
<dbReference type="SUPFAM" id="SSF103481">
    <property type="entry name" value="Multidrug resistance efflux transporter EmrE"/>
    <property type="match status" value="2"/>
</dbReference>
<dbReference type="PROSITE" id="PS51257">
    <property type="entry name" value="PROKAR_LIPOPROTEIN"/>
    <property type="match status" value="1"/>
</dbReference>
<dbReference type="InterPro" id="IPR037185">
    <property type="entry name" value="EmrE-like"/>
</dbReference>